<feature type="transmembrane region" description="Helical" evidence="4">
    <location>
        <begin position="60"/>
        <end position="80"/>
    </location>
</feature>
<evidence type="ECO:0000256" key="2">
    <source>
        <dbReference type="ARBA" id="ARBA00023016"/>
    </source>
</evidence>
<dbReference type="RefSeq" id="WP_012371475.1">
    <property type="nucleotide sequence ID" value="NC_010556.1"/>
</dbReference>
<keyword evidence="7" id="KW-1185">Reference proteome</keyword>
<name>B1YMJ9_EXIS2</name>
<gene>
    <name evidence="6" type="ordered locus">Exig_2610</name>
</gene>
<evidence type="ECO:0000256" key="4">
    <source>
        <dbReference type="SAM" id="Phobius"/>
    </source>
</evidence>
<reference evidence="6 7" key="1">
    <citation type="journal article" date="2006" name="Extremophiles">
        <title>Characterization of Exiguobacterium isolates from the Siberian permafrost. Description of Exiguobacterium sibiricum sp. nov.</title>
        <authorList>
            <person name="Rodrigues D.F."/>
            <person name="Goris J."/>
            <person name="Vishnivetskaya T."/>
            <person name="Gilichinsky D."/>
            <person name="Thomashow M.F."/>
            <person name="Tiedje J.M."/>
        </authorList>
    </citation>
    <scope>NUCLEOTIDE SEQUENCE [LARGE SCALE GENOMIC DNA]</scope>
    <source>
        <strain evidence="7">DSM 17290 / CIP 109462 / JCM 13490 / 255-15</strain>
    </source>
</reference>
<dbReference type="OrthoDB" id="2349915at2"/>
<accession>B1YMJ9</accession>
<dbReference type="HOGENOM" id="CLU_675687_0_0_9"/>
<dbReference type="GO" id="GO:0006260">
    <property type="term" value="P:DNA replication"/>
    <property type="evidence" value="ECO:0007669"/>
    <property type="project" value="UniProtKB-KW"/>
</dbReference>
<reference evidence="7" key="3">
    <citation type="submission" date="2008-04" db="EMBL/GenBank/DDBJ databases">
        <title>Complete sequence of chromosome of Exiguobacterium sibiricum 255-15.</title>
        <authorList>
            <consortium name="US DOE Joint Genome Institute"/>
            <person name="Copeland A."/>
            <person name="Lucas S."/>
            <person name="Lapidus A."/>
            <person name="Glavina del Rio T."/>
            <person name="Dalin E."/>
            <person name="Tice H."/>
            <person name="Bruce D."/>
            <person name="Goodwin L."/>
            <person name="Pitluck S."/>
            <person name="Kiss H."/>
            <person name="Chertkov O."/>
            <person name="Monk C."/>
            <person name="Brettin T."/>
            <person name="Detter J.C."/>
            <person name="Han C."/>
            <person name="Kuske C.R."/>
            <person name="Schmutz J."/>
            <person name="Larimer F."/>
            <person name="Land M."/>
            <person name="Hauser L."/>
            <person name="Kyrpides N."/>
            <person name="Mikhailova N."/>
            <person name="Vishnivetskaya T."/>
            <person name="Rodrigues D.F."/>
            <person name="Gilichinsky D."/>
            <person name="Tiedje J."/>
            <person name="Richardson P."/>
        </authorList>
    </citation>
    <scope>NUCLEOTIDE SEQUENCE [LARGE SCALE GENOMIC DNA]</scope>
    <source>
        <strain evidence="7">DSM 17290 / CIP 109462 / JCM 13490 / 255-15</strain>
    </source>
</reference>
<keyword evidence="4" id="KW-1133">Transmembrane helix</keyword>
<dbReference type="Proteomes" id="UP000001681">
    <property type="component" value="Chromosome"/>
</dbReference>
<dbReference type="PROSITE" id="PS50076">
    <property type="entry name" value="DNAJ_2"/>
    <property type="match status" value="1"/>
</dbReference>
<dbReference type="Pfam" id="PF25155">
    <property type="entry name" value="NTF2_YvbJ"/>
    <property type="match status" value="1"/>
</dbReference>
<organism evidence="6 7">
    <name type="scientific">Exiguobacterium sibiricum (strain DSM 17290 / CCUG 55495 / CIP 109462 / JCM 13490 / 255-15)</name>
    <dbReference type="NCBI Taxonomy" id="262543"/>
    <lineage>
        <taxon>Bacteria</taxon>
        <taxon>Bacillati</taxon>
        <taxon>Bacillota</taxon>
        <taxon>Bacilli</taxon>
        <taxon>Bacillales</taxon>
        <taxon>Bacillales Family XII. Incertae Sedis</taxon>
        <taxon>Exiguobacterium</taxon>
    </lineage>
</organism>
<dbReference type="InterPro" id="IPR056902">
    <property type="entry name" value="NTF2_YvbJ"/>
</dbReference>
<sequence>MDPYERLGISRTSSMKELDKAYEEKLIAHPEESEERTEIERAYVVIKYEKKQKQKRNKRGVGIISLLLVAGIGGSAYYYWGMEEDVVAKKSNEPKSNATFVIGEEEAKEEDKKESTSKEKGKTKEDTNLEESYEQISDISEIFFRELEDALTDRTVKGLSVSTSTYNQGFQSSLNDLINGGYVFDGELTTNAIPQSDIVIKGDQATAKVTVDYSSRSYQPYFHERPDSSTIVWQLDLIKSGQDWLVTNRTSLSDSAKGRGMEVRQSVKDDIISTINDHASEWKSAYESMDTSYFTLYTEPDYLARQQSYYNSLEKRGVYWEGYFDSIEYSPSSIKISENATDLSATIEAISYYVGDYYDENDSLVEEDPGDNVPFRYHLKYDLDQEQWFIKSTEQLSSFSVNDAERY</sequence>
<dbReference type="eggNOG" id="COG2214">
    <property type="taxonomic scope" value="Bacteria"/>
</dbReference>
<feature type="region of interest" description="Disordered" evidence="3">
    <location>
        <begin position="98"/>
        <end position="131"/>
    </location>
</feature>
<keyword evidence="2 6" id="KW-0346">Stress response</keyword>
<keyword evidence="4" id="KW-0472">Membrane</keyword>
<dbReference type="InterPro" id="IPR036869">
    <property type="entry name" value="J_dom_sf"/>
</dbReference>
<dbReference type="AlphaFoldDB" id="B1YMJ9"/>
<evidence type="ECO:0000313" key="6">
    <source>
        <dbReference type="EMBL" id="ACB62059.1"/>
    </source>
</evidence>
<dbReference type="KEGG" id="esi:Exig_2610"/>
<feature type="domain" description="J" evidence="5">
    <location>
        <begin position="2"/>
        <end position="60"/>
    </location>
</feature>
<protein>
    <submittedName>
        <fullName evidence="6">Heat shock protein DnaJ domain protein</fullName>
    </submittedName>
</protein>
<dbReference type="InterPro" id="IPR001623">
    <property type="entry name" value="DnaJ_domain"/>
</dbReference>
<dbReference type="STRING" id="262543.Exig_2610"/>
<proteinExistence type="predicted"/>
<feature type="compositionally biased region" description="Basic and acidic residues" evidence="3">
    <location>
        <begin position="109"/>
        <end position="127"/>
    </location>
</feature>
<dbReference type="SUPFAM" id="SSF46565">
    <property type="entry name" value="Chaperone J-domain"/>
    <property type="match status" value="1"/>
</dbReference>
<reference evidence="6 7" key="2">
    <citation type="journal article" date="2008" name="BMC Genomics">
        <title>Architecture of thermal adaptation in an Exiguobacterium sibiricum strain isolated from 3 million year old permafrost: a genome and transcriptome approach.</title>
        <authorList>
            <person name="Rodrigues D.F."/>
            <person name="Ivanova N."/>
            <person name="He Z."/>
            <person name="Huebner M."/>
            <person name="Zhou J."/>
            <person name="Tiedje J.M."/>
        </authorList>
    </citation>
    <scope>NUCLEOTIDE SEQUENCE [LARGE SCALE GENOMIC DNA]</scope>
    <source>
        <strain evidence="7">DSM 17290 / CIP 109462 / JCM 13490 / 255-15</strain>
    </source>
</reference>
<keyword evidence="4" id="KW-0812">Transmembrane</keyword>
<evidence type="ECO:0000256" key="3">
    <source>
        <dbReference type="SAM" id="MobiDB-lite"/>
    </source>
</evidence>
<keyword evidence="1" id="KW-0235">DNA replication</keyword>
<evidence type="ECO:0000259" key="5">
    <source>
        <dbReference type="PROSITE" id="PS50076"/>
    </source>
</evidence>
<evidence type="ECO:0000256" key="1">
    <source>
        <dbReference type="ARBA" id="ARBA00022705"/>
    </source>
</evidence>
<dbReference type="EMBL" id="CP001022">
    <property type="protein sequence ID" value="ACB62059.1"/>
    <property type="molecule type" value="Genomic_DNA"/>
</dbReference>
<evidence type="ECO:0000313" key="7">
    <source>
        <dbReference type="Proteomes" id="UP000001681"/>
    </source>
</evidence>